<gene>
    <name evidence="3" type="ORF">SAMN05192534_12331</name>
</gene>
<dbReference type="InterPro" id="IPR027417">
    <property type="entry name" value="P-loop_NTPase"/>
</dbReference>
<dbReference type="InterPro" id="IPR007694">
    <property type="entry name" value="DNA_helicase_DnaB-like_C"/>
</dbReference>
<evidence type="ECO:0000256" key="1">
    <source>
        <dbReference type="ARBA" id="ARBA00022515"/>
    </source>
</evidence>
<organism evidence="3 4">
    <name type="scientific">Alteribacillus persepolensis</name>
    <dbReference type="NCBI Taxonomy" id="568899"/>
    <lineage>
        <taxon>Bacteria</taxon>
        <taxon>Bacillati</taxon>
        <taxon>Bacillota</taxon>
        <taxon>Bacilli</taxon>
        <taxon>Bacillales</taxon>
        <taxon>Bacillaceae</taxon>
        <taxon>Alteribacillus</taxon>
    </lineage>
</organism>
<feature type="domain" description="SF4 helicase" evidence="2">
    <location>
        <begin position="156"/>
        <end position="376"/>
    </location>
</feature>
<dbReference type="PANTHER" id="PTHR30153:SF2">
    <property type="entry name" value="REPLICATIVE DNA HELICASE"/>
    <property type="match status" value="1"/>
</dbReference>
<reference evidence="3 4" key="1">
    <citation type="submission" date="2016-10" db="EMBL/GenBank/DDBJ databases">
        <authorList>
            <person name="de Groot N.N."/>
        </authorList>
    </citation>
    <scope>NUCLEOTIDE SEQUENCE [LARGE SCALE GENOMIC DNA]</scope>
    <source>
        <strain evidence="3 4">DSM 21632</strain>
    </source>
</reference>
<dbReference type="InterPro" id="IPR003593">
    <property type="entry name" value="AAA+_ATPase"/>
</dbReference>
<dbReference type="GO" id="GO:0005524">
    <property type="term" value="F:ATP binding"/>
    <property type="evidence" value="ECO:0007669"/>
    <property type="project" value="InterPro"/>
</dbReference>
<name>A0A1G8I7Q4_9BACI</name>
<dbReference type="Pfam" id="PF03796">
    <property type="entry name" value="DnaB_C"/>
    <property type="match status" value="1"/>
</dbReference>
<dbReference type="EMBL" id="FNDK01000023">
    <property type="protein sequence ID" value="SDI14978.1"/>
    <property type="molecule type" value="Genomic_DNA"/>
</dbReference>
<keyword evidence="3" id="KW-0378">Hydrolase</keyword>
<dbReference type="Proteomes" id="UP000199163">
    <property type="component" value="Unassembled WGS sequence"/>
</dbReference>
<evidence type="ECO:0000259" key="2">
    <source>
        <dbReference type="PROSITE" id="PS51199"/>
    </source>
</evidence>
<sequence length="426" mass="49213">MNNERCRYDIISTLNTDYFTTDERRTIFERIGYMTDGRKLTPKMVKDKTKDTKERRLIDTADGAYVDYDHFKRDLEELMENYKSRTTYHIMMKSLRQIEAGAKADEITDRVSEGLSELFVTNTGDYLIDPEERAPEAKAEFQERMKNPEVSYGLRFSHERSGGVIGFPSIDQSILGAKPGDLILIGAETGVGKTALGINVARLFSIFQDHIGYYANTEMDKEELEARLLAPVAGATVREIMSGQIEGTGEERLRKEQMIYSAYDRYREGGLTLSRIPHLTVPKIKGLLRQVQMKKKQLDYVVVDYIQRMDSTENHGDAEHLKLKKIAMRLKEMAVELNIPVIVLAQRNFEGFVEGGKAVRNECDAVFYLEPMEESDNEYMEKTISDYNKQRSVNYKIVKNKVRRDDNPYPIYVIFDKKRQFLNEVF</sequence>
<proteinExistence type="predicted"/>
<dbReference type="GO" id="GO:1990077">
    <property type="term" value="C:primosome complex"/>
    <property type="evidence" value="ECO:0007669"/>
    <property type="project" value="UniProtKB-KW"/>
</dbReference>
<dbReference type="PROSITE" id="PS51199">
    <property type="entry name" value="SF4_HELICASE"/>
    <property type="match status" value="1"/>
</dbReference>
<keyword evidence="3" id="KW-0547">Nucleotide-binding</keyword>
<dbReference type="GO" id="GO:0006269">
    <property type="term" value="P:DNA replication, synthesis of primer"/>
    <property type="evidence" value="ECO:0007669"/>
    <property type="project" value="UniProtKB-KW"/>
</dbReference>
<dbReference type="GO" id="GO:0003678">
    <property type="term" value="F:DNA helicase activity"/>
    <property type="evidence" value="ECO:0007669"/>
    <property type="project" value="InterPro"/>
</dbReference>
<keyword evidence="3" id="KW-0347">Helicase</keyword>
<dbReference type="Gene3D" id="3.40.50.300">
    <property type="entry name" value="P-loop containing nucleotide triphosphate hydrolases"/>
    <property type="match status" value="1"/>
</dbReference>
<keyword evidence="1" id="KW-0639">Primosome</keyword>
<dbReference type="PANTHER" id="PTHR30153">
    <property type="entry name" value="REPLICATIVE DNA HELICASE DNAB"/>
    <property type="match status" value="1"/>
</dbReference>
<evidence type="ECO:0000313" key="4">
    <source>
        <dbReference type="Proteomes" id="UP000199163"/>
    </source>
</evidence>
<protein>
    <submittedName>
        <fullName evidence="3">DnaB-like helicase C terminal domain-containing protein</fullName>
    </submittedName>
</protein>
<keyword evidence="3" id="KW-0067">ATP-binding</keyword>
<dbReference type="SMART" id="SM00382">
    <property type="entry name" value="AAA"/>
    <property type="match status" value="1"/>
</dbReference>
<evidence type="ECO:0000313" key="3">
    <source>
        <dbReference type="EMBL" id="SDI14978.1"/>
    </source>
</evidence>
<dbReference type="STRING" id="568899.SAMN05192534_12331"/>
<accession>A0A1G8I7Q4</accession>
<dbReference type="SUPFAM" id="SSF52540">
    <property type="entry name" value="P-loop containing nucleoside triphosphate hydrolases"/>
    <property type="match status" value="1"/>
</dbReference>
<keyword evidence="4" id="KW-1185">Reference proteome</keyword>
<dbReference type="GO" id="GO:0005829">
    <property type="term" value="C:cytosol"/>
    <property type="evidence" value="ECO:0007669"/>
    <property type="project" value="TreeGrafter"/>
</dbReference>
<dbReference type="AlphaFoldDB" id="A0A1G8I7Q4"/>